<dbReference type="SUPFAM" id="SSF90123">
    <property type="entry name" value="ABC transporter transmembrane region"/>
    <property type="match status" value="1"/>
</dbReference>
<dbReference type="GO" id="GO:0140359">
    <property type="term" value="F:ABC-type transporter activity"/>
    <property type="evidence" value="ECO:0007669"/>
    <property type="project" value="InterPro"/>
</dbReference>
<dbReference type="OrthoDB" id="9806127at2"/>
<feature type="transmembrane region" description="Helical" evidence="10">
    <location>
        <begin position="84"/>
        <end position="101"/>
    </location>
</feature>
<dbReference type="PANTHER" id="PTHR24221">
    <property type="entry name" value="ATP-BINDING CASSETTE SUB-FAMILY B"/>
    <property type="match status" value="1"/>
</dbReference>
<keyword evidence="3" id="KW-1003">Cell membrane</keyword>
<evidence type="ECO:0000256" key="7">
    <source>
        <dbReference type="ARBA" id="ARBA00022989"/>
    </source>
</evidence>
<dbReference type="InterPro" id="IPR027417">
    <property type="entry name" value="P-loop_NTPase"/>
</dbReference>
<keyword evidence="8 10" id="KW-0472">Membrane</keyword>
<dbReference type="Pfam" id="PF00005">
    <property type="entry name" value="ABC_tran"/>
    <property type="match status" value="1"/>
</dbReference>
<dbReference type="Proteomes" id="UP000291259">
    <property type="component" value="Chromosome"/>
</dbReference>
<evidence type="ECO:0000256" key="10">
    <source>
        <dbReference type="SAM" id="Phobius"/>
    </source>
</evidence>
<protein>
    <submittedName>
        <fullName evidence="13">ABC transporter ATP-binding protein</fullName>
    </submittedName>
</protein>
<evidence type="ECO:0000256" key="8">
    <source>
        <dbReference type="ARBA" id="ARBA00023136"/>
    </source>
</evidence>
<dbReference type="PANTHER" id="PTHR24221:SF654">
    <property type="entry name" value="ATP-BINDING CASSETTE SUB-FAMILY B MEMBER 6"/>
    <property type="match status" value="1"/>
</dbReference>
<reference evidence="13 14" key="1">
    <citation type="submission" date="2019-01" db="EMBL/GenBank/DDBJ databases">
        <title>Genome sequencing of strain FW100M-8.</title>
        <authorList>
            <person name="Heo J."/>
            <person name="Kim S.-J."/>
            <person name="Kim J.-S."/>
            <person name="Hong S.-B."/>
            <person name="Kwon S.-W."/>
        </authorList>
    </citation>
    <scope>NUCLEOTIDE SEQUENCE [LARGE SCALE GENOMIC DNA]</scope>
    <source>
        <strain evidence="13 14">FW100M-8</strain>
    </source>
</reference>
<dbReference type="InterPro" id="IPR039421">
    <property type="entry name" value="Type_1_exporter"/>
</dbReference>
<dbReference type="GO" id="GO:0034040">
    <property type="term" value="F:ATPase-coupled lipid transmembrane transporter activity"/>
    <property type="evidence" value="ECO:0007669"/>
    <property type="project" value="TreeGrafter"/>
</dbReference>
<dbReference type="PROSITE" id="PS50929">
    <property type="entry name" value="ABC_TM1F"/>
    <property type="match status" value="1"/>
</dbReference>
<dbReference type="FunFam" id="3.40.50.300:FF:000299">
    <property type="entry name" value="ABC transporter ATP-binding protein/permease"/>
    <property type="match status" value="1"/>
</dbReference>
<dbReference type="InterPro" id="IPR003439">
    <property type="entry name" value="ABC_transporter-like_ATP-bd"/>
</dbReference>
<dbReference type="InterPro" id="IPR036640">
    <property type="entry name" value="ABC1_TM_sf"/>
</dbReference>
<evidence type="ECO:0000256" key="2">
    <source>
        <dbReference type="ARBA" id="ARBA00022448"/>
    </source>
</evidence>
<dbReference type="GO" id="GO:0016887">
    <property type="term" value="F:ATP hydrolysis activity"/>
    <property type="evidence" value="ECO:0007669"/>
    <property type="project" value="InterPro"/>
</dbReference>
<name>A0A4P6FAH4_9MICO</name>
<dbReference type="InterPro" id="IPR003593">
    <property type="entry name" value="AAA+_ATPase"/>
</dbReference>
<evidence type="ECO:0000256" key="9">
    <source>
        <dbReference type="ARBA" id="ARBA00061644"/>
    </source>
</evidence>
<feature type="transmembrane region" description="Helical" evidence="10">
    <location>
        <begin position="289"/>
        <end position="306"/>
    </location>
</feature>
<feature type="transmembrane region" description="Helical" evidence="10">
    <location>
        <begin position="161"/>
        <end position="178"/>
    </location>
</feature>
<sequence length="599" mass="65042">MSGVAFEDDILLERERARFVRRRSLRLLGSLLRPMRWRFALMLLLVTTAQGARALGPLLVASALDAGLPTLLGGDPTRVLVDGGLYLTAAVAGGVLTLWFIRLNARISQAVLFDLRKRVFLHTQRLSLEFHETYTSGRIIARQTSDLDAVREVLDSGVNQLLSGFLYMAFIAALLFVLDPWSGLMLLVTAVPVWFLTRWFQQKSQLHYRSTRVASANLIVQFVETMAGHRAVQAFHREKRNAAEHARLAEEYRIADQRAVGLIGVYNPGLVLIGNLAVAGILAVDGYRVFAGALPLGALVAAVLYAKRFFTPVQDMAQFYNSMQSSVAALEKISGLLEEQPTIRPPRQPVALPRAAGRIEFDGVRFAYTPGRDILPRLDVDIAAGQTVALVGSTGAGKSTLAKLVARFYDASEGEVRLDGVDVRDLAFADLRRAVVMVTQEAFLFSGSIADNIAIGRPGATLDEIRAAARAVGADRFIELLPEGYDTDVNKRGGRLSAGQRQLVSFARAFLADPAVLILDEATSSLDLPSEALVQRGLAKLLRGRTAIIIAHRLSTVEIADRVLVLGGGRVLEDGTPAELVASGGEFAALHAEWEASTV</sequence>
<keyword evidence="4 10" id="KW-0812">Transmembrane</keyword>
<dbReference type="PROSITE" id="PS50893">
    <property type="entry name" value="ABC_TRANSPORTER_2"/>
    <property type="match status" value="1"/>
</dbReference>
<dbReference type="CDD" id="cd18546">
    <property type="entry name" value="ABC_6TM_Rv0194_D2_like"/>
    <property type="match status" value="1"/>
</dbReference>
<dbReference type="Pfam" id="PF00664">
    <property type="entry name" value="ABC_membrane"/>
    <property type="match status" value="1"/>
</dbReference>
<evidence type="ECO:0000256" key="1">
    <source>
        <dbReference type="ARBA" id="ARBA00004651"/>
    </source>
</evidence>
<dbReference type="GO" id="GO:0005886">
    <property type="term" value="C:plasma membrane"/>
    <property type="evidence" value="ECO:0007669"/>
    <property type="project" value="UniProtKB-SubCell"/>
</dbReference>
<feature type="transmembrane region" description="Helical" evidence="10">
    <location>
        <begin position="184"/>
        <end position="200"/>
    </location>
</feature>
<keyword evidence="14" id="KW-1185">Reference proteome</keyword>
<dbReference type="Gene3D" id="1.20.1560.10">
    <property type="entry name" value="ABC transporter type 1, transmembrane domain"/>
    <property type="match status" value="1"/>
</dbReference>
<gene>
    <name evidence="13" type="ORF">ET445_04135</name>
</gene>
<dbReference type="PROSITE" id="PS00211">
    <property type="entry name" value="ABC_TRANSPORTER_1"/>
    <property type="match status" value="1"/>
</dbReference>
<keyword evidence="2" id="KW-0813">Transport</keyword>
<keyword evidence="5" id="KW-0547">Nucleotide-binding</keyword>
<keyword evidence="6 13" id="KW-0067">ATP-binding</keyword>
<keyword evidence="7 10" id="KW-1133">Transmembrane helix</keyword>
<comment type="similarity">
    <text evidence="9">Belongs to the ABC transporter superfamily. Lipid exporter (TC 3.A.1.106) family.</text>
</comment>
<dbReference type="InterPro" id="IPR011527">
    <property type="entry name" value="ABC1_TM_dom"/>
</dbReference>
<dbReference type="SMART" id="SM00382">
    <property type="entry name" value="AAA"/>
    <property type="match status" value="1"/>
</dbReference>
<organism evidence="13 14">
    <name type="scientific">Agromyces protaetiae</name>
    <dbReference type="NCBI Taxonomy" id="2509455"/>
    <lineage>
        <taxon>Bacteria</taxon>
        <taxon>Bacillati</taxon>
        <taxon>Actinomycetota</taxon>
        <taxon>Actinomycetes</taxon>
        <taxon>Micrococcales</taxon>
        <taxon>Microbacteriaceae</taxon>
        <taxon>Agromyces</taxon>
    </lineage>
</organism>
<evidence type="ECO:0000256" key="3">
    <source>
        <dbReference type="ARBA" id="ARBA00022475"/>
    </source>
</evidence>
<comment type="subcellular location">
    <subcellularLocation>
        <location evidence="1">Cell membrane</location>
        <topology evidence="1">Multi-pass membrane protein</topology>
    </subcellularLocation>
</comment>
<evidence type="ECO:0000259" key="11">
    <source>
        <dbReference type="PROSITE" id="PS50893"/>
    </source>
</evidence>
<dbReference type="KEGG" id="agf:ET445_04135"/>
<evidence type="ECO:0000313" key="14">
    <source>
        <dbReference type="Proteomes" id="UP000291259"/>
    </source>
</evidence>
<dbReference type="SUPFAM" id="SSF52540">
    <property type="entry name" value="P-loop containing nucleoside triphosphate hydrolases"/>
    <property type="match status" value="1"/>
</dbReference>
<feature type="transmembrane region" description="Helical" evidence="10">
    <location>
        <begin position="39"/>
        <end position="64"/>
    </location>
</feature>
<dbReference type="EMBL" id="CP035491">
    <property type="protein sequence ID" value="QAY72655.1"/>
    <property type="molecule type" value="Genomic_DNA"/>
</dbReference>
<dbReference type="InterPro" id="IPR017871">
    <property type="entry name" value="ABC_transporter-like_CS"/>
</dbReference>
<dbReference type="Gene3D" id="3.40.50.300">
    <property type="entry name" value="P-loop containing nucleotide triphosphate hydrolases"/>
    <property type="match status" value="1"/>
</dbReference>
<dbReference type="GO" id="GO:0005524">
    <property type="term" value="F:ATP binding"/>
    <property type="evidence" value="ECO:0007669"/>
    <property type="project" value="UniProtKB-KW"/>
</dbReference>
<evidence type="ECO:0000259" key="12">
    <source>
        <dbReference type="PROSITE" id="PS50929"/>
    </source>
</evidence>
<accession>A0A4P6FAH4</accession>
<dbReference type="AlphaFoldDB" id="A0A4P6FAH4"/>
<evidence type="ECO:0000313" key="13">
    <source>
        <dbReference type="EMBL" id="QAY72655.1"/>
    </source>
</evidence>
<feature type="domain" description="ABC transporter" evidence="11">
    <location>
        <begin position="359"/>
        <end position="593"/>
    </location>
</feature>
<proteinExistence type="inferred from homology"/>
<evidence type="ECO:0000256" key="5">
    <source>
        <dbReference type="ARBA" id="ARBA00022741"/>
    </source>
</evidence>
<feature type="domain" description="ABC transmembrane type-1" evidence="12">
    <location>
        <begin position="40"/>
        <end position="325"/>
    </location>
</feature>
<dbReference type="RefSeq" id="WP_129189089.1">
    <property type="nucleotide sequence ID" value="NZ_CP035491.1"/>
</dbReference>
<evidence type="ECO:0000256" key="4">
    <source>
        <dbReference type="ARBA" id="ARBA00022692"/>
    </source>
</evidence>
<evidence type="ECO:0000256" key="6">
    <source>
        <dbReference type="ARBA" id="ARBA00022840"/>
    </source>
</evidence>
<feature type="transmembrane region" description="Helical" evidence="10">
    <location>
        <begin position="259"/>
        <end position="283"/>
    </location>
</feature>